<dbReference type="Pfam" id="PF04277">
    <property type="entry name" value="OAD_gamma"/>
    <property type="match status" value="1"/>
</dbReference>
<evidence type="ECO:0000256" key="1">
    <source>
        <dbReference type="ARBA" id="ARBA00004236"/>
    </source>
</evidence>
<name>A0A974BGL6_SEDHY</name>
<dbReference type="EMBL" id="JACBNQ010000001">
    <property type="protein sequence ID" value="NYB72556.1"/>
    <property type="molecule type" value="Genomic_DNA"/>
</dbReference>
<evidence type="ECO:0000256" key="5">
    <source>
        <dbReference type="ARBA" id="ARBA00023136"/>
    </source>
</evidence>
<evidence type="ECO:0000313" key="8">
    <source>
        <dbReference type="Proteomes" id="UP000611629"/>
    </source>
</evidence>
<keyword evidence="8" id="KW-1185">Reference proteome</keyword>
<protein>
    <submittedName>
        <fullName evidence="7">OadG family protein</fullName>
    </submittedName>
</protein>
<comment type="caution">
    <text evidence="7">The sequence shown here is derived from an EMBL/GenBank/DDBJ whole genome shotgun (WGS) entry which is preliminary data.</text>
</comment>
<dbReference type="InterPro" id="IPR005899">
    <property type="entry name" value="Na_pump_deCOase"/>
</dbReference>
<dbReference type="NCBIfam" id="TIGR01195">
    <property type="entry name" value="oadG_fam"/>
    <property type="match status" value="1"/>
</dbReference>
<evidence type="ECO:0000256" key="6">
    <source>
        <dbReference type="SAM" id="Phobius"/>
    </source>
</evidence>
<keyword evidence="4 6" id="KW-1133">Transmembrane helix</keyword>
<sequence>MLFTETMPIGERFLNSIAITILGMLVVFAVLIIIAYSLELLRIMFKDKNTIEKSVPEKKEPVKLVPVTQENVEDIDLILLITAAIAADEGSSTDDFFVRSIKPLAQKDTIWASAGRQQNMSKKM</sequence>
<evidence type="ECO:0000256" key="2">
    <source>
        <dbReference type="ARBA" id="ARBA00022475"/>
    </source>
</evidence>
<keyword evidence="5 6" id="KW-0472">Membrane</keyword>
<evidence type="ECO:0000256" key="3">
    <source>
        <dbReference type="ARBA" id="ARBA00022692"/>
    </source>
</evidence>
<accession>A0A974BGL6</accession>
<comment type="subcellular location">
    <subcellularLocation>
        <location evidence="1">Cell membrane</location>
    </subcellularLocation>
</comment>
<evidence type="ECO:0000256" key="4">
    <source>
        <dbReference type="ARBA" id="ARBA00022989"/>
    </source>
</evidence>
<dbReference type="GO" id="GO:0036376">
    <property type="term" value="P:sodium ion export across plasma membrane"/>
    <property type="evidence" value="ECO:0007669"/>
    <property type="project" value="InterPro"/>
</dbReference>
<proteinExistence type="predicted"/>
<dbReference type="RefSeq" id="WP_179236246.1">
    <property type="nucleotide sequence ID" value="NZ_JACBNQ010000001.1"/>
</dbReference>
<dbReference type="AlphaFoldDB" id="A0A974BGL6"/>
<keyword evidence="2" id="KW-1003">Cell membrane</keyword>
<dbReference type="GO" id="GO:0005886">
    <property type="term" value="C:plasma membrane"/>
    <property type="evidence" value="ECO:0007669"/>
    <property type="project" value="UniProtKB-SubCell"/>
</dbReference>
<reference evidence="7" key="1">
    <citation type="submission" date="2020-07" db="EMBL/GenBank/DDBJ databases">
        <title>Genomic analysis of a strain of Sedimentibacter Hydroxybenzoicus DSM7310.</title>
        <authorList>
            <person name="Ma S."/>
        </authorList>
    </citation>
    <scope>NUCLEOTIDE SEQUENCE</scope>
    <source>
        <strain evidence="7">DSM 7310</strain>
    </source>
</reference>
<dbReference type="GO" id="GO:0015081">
    <property type="term" value="F:sodium ion transmembrane transporter activity"/>
    <property type="evidence" value="ECO:0007669"/>
    <property type="project" value="InterPro"/>
</dbReference>
<evidence type="ECO:0000313" key="7">
    <source>
        <dbReference type="EMBL" id="NYB72556.1"/>
    </source>
</evidence>
<keyword evidence="3 6" id="KW-0812">Transmembrane</keyword>
<organism evidence="7 8">
    <name type="scientific">Sedimentibacter hydroxybenzoicus DSM 7310</name>
    <dbReference type="NCBI Taxonomy" id="1123245"/>
    <lineage>
        <taxon>Bacteria</taxon>
        <taxon>Bacillati</taxon>
        <taxon>Bacillota</taxon>
        <taxon>Tissierellia</taxon>
        <taxon>Sedimentibacter</taxon>
    </lineage>
</organism>
<feature type="transmembrane region" description="Helical" evidence="6">
    <location>
        <begin position="12"/>
        <end position="38"/>
    </location>
</feature>
<gene>
    <name evidence="7" type="ORF">HZF24_00215</name>
</gene>
<dbReference type="Proteomes" id="UP000611629">
    <property type="component" value="Unassembled WGS sequence"/>
</dbReference>